<dbReference type="InterPro" id="IPR011050">
    <property type="entry name" value="Pectin_lyase_fold/virulence"/>
</dbReference>
<evidence type="ECO:0000256" key="3">
    <source>
        <dbReference type="ARBA" id="ARBA00023295"/>
    </source>
</evidence>
<dbReference type="SUPFAM" id="SSF51126">
    <property type="entry name" value="Pectin lyase-like"/>
    <property type="match status" value="1"/>
</dbReference>
<dbReference type="GO" id="GO:0016787">
    <property type="term" value="F:hydrolase activity"/>
    <property type="evidence" value="ECO:0007669"/>
    <property type="project" value="UniProtKB-KW"/>
</dbReference>
<dbReference type="InterPro" id="IPR000743">
    <property type="entry name" value="Glyco_hydro_28"/>
</dbReference>
<evidence type="ECO:0000313" key="6">
    <source>
        <dbReference type="Proteomes" id="UP001431784"/>
    </source>
</evidence>
<dbReference type="PANTHER" id="PTHR31339:SF9">
    <property type="entry name" value="PLASMIN AND FIBRONECTIN-BINDING PROTEIN A"/>
    <property type="match status" value="1"/>
</dbReference>
<name>A0ABT5TDI6_9RHOB</name>
<comment type="similarity">
    <text evidence="1 4">Belongs to the glycosyl hydrolase 28 family.</text>
</comment>
<dbReference type="RefSeq" id="WP_274352903.1">
    <property type="nucleotide sequence ID" value="NZ_JAQZSM010000013.1"/>
</dbReference>
<dbReference type="InterPro" id="IPR006626">
    <property type="entry name" value="PbH1"/>
</dbReference>
<protein>
    <submittedName>
        <fullName evidence="5">Glycoside hydrolase family 28 protein</fullName>
    </submittedName>
</protein>
<organism evidence="5 6">
    <name type="scientific">Roseinatronobacter alkalisoli</name>
    <dbReference type="NCBI Taxonomy" id="3028235"/>
    <lineage>
        <taxon>Bacteria</taxon>
        <taxon>Pseudomonadati</taxon>
        <taxon>Pseudomonadota</taxon>
        <taxon>Alphaproteobacteria</taxon>
        <taxon>Rhodobacterales</taxon>
        <taxon>Paracoccaceae</taxon>
        <taxon>Roseinatronobacter</taxon>
    </lineage>
</organism>
<evidence type="ECO:0000256" key="4">
    <source>
        <dbReference type="RuleBase" id="RU361169"/>
    </source>
</evidence>
<dbReference type="PROSITE" id="PS00502">
    <property type="entry name" value="POLYGALACTURONASE"/>
    <property type="match status" value="1"/>
</dbReference>
<comment type="caution">
    <text evidence="5">The sequence shown here is derived from an EMBL/GenBank/DDBJ whole genome shotgun (WGS) entry which is preliminary data.</text>
</comment>
<gene>
    <name evidence="5" type="ORF">PUT78_14060</name>
</gene>
<dbReference type="InterPro" id="IPR012334">
    <property type="entry name" value="Pectin_lyas_fold"/>
</dbReference>
<reference evidence="5" key="1">
    <citation type="submission" date="2023-02" db="EMBL/GenBank/DDBJ databases">
        <title>Description of Roseinatronobacter alkalisoli sp. nov., an alkaliphilic bacerium isolated from soda soil.</title>
        <authorList>
            <person name="Wei W."/>
        </authorList>
    </citation>
    <scope>NUCLEOTIDE SEQUENCE</scope>
    <source>
        <strain evidence="5">HJB301</strain>
    </source>
</reference>
<dbReference type="SMART" id="SM00710">
    <property type="entry name" value="PbH1"/>
    <property type="match status" value="5"/>
</dbReference>
<dbReference type="Proteomes" id="UP001431784">
    <property type="component" value="Unassembled WGS sequence"/>
</dbReference>
<dbReference type="Pfam" id="PF00295">
    <property type="entry name" value="Glyco_hydro_28"/>
    <property type="match status" value="1"/>
</dbReference>
<keyword evidence="6" id="KW-1185">Reference proteome</keyword>
<keyword evidence="2 4" id="KW-0378">Hydrolase</keyword>
<evidence type="ECO:0000256" key="1">
    <source>
        <dbReference type="ARBA" id="ARBA00008834"/>
    </source>
</evidence>
<dbReference type="PANTHER" id="PTHR31339">
    <property type="entry name" value="PECTIN LYASE-RELATED"/>
    <property type="match status" value="1"/>
</dbReference>
<evidence type="ECO:0000313" key="5">
    <source>
        <dbReference type="EMBL" id="MDD7972227.1"/>
    </source>
</evidence>
<evidence type="ECO:0000256" key="2">
    <source>
        <dbReference type="ARBA" id="ARBA00022801"/>
    </source>
</evidence>
<dbReference type="Gene3D" id="2.160.20.10">
    <property type="entry name" value="Single-stranded right-handed beta-helix, Pectin lyase-like"/>
    <property type="match status" value="1"/>
</dbReference>
<accession>A0ABT5TDI6</accession>
<sequence>MPPLIELVAITPRAVALRLLMPDARYYLPEPVAWRLHGDGIDRQGTTDRVVTVLHDLPPATTLSFDAAGFAPFEVTLPPCNGAVVLNDPAQAQVLLDGLPDGGTLIVPAGEWVVAPLLIPSHRHIWLADGARLVAPSDRAAFPILPAGQGGSWEGLPDACYRAILTAIDAHDITISGPGLVDGGGAHGDWWDWPKETRNNARRARLLHLIGCEGVTILGPVLTNSPSWTVHPYMCRNLSFAGLTIRNPADSPNTDGLNPESCEAVRIDGVRFSTGDDCIAIKAGKRSDTGGDAHLMPTRNVTVRNCLMERGHGGVVIGSEMSGGVSDVRISDCEMVQTDRGLRIKTRRGRGGVVSGIHLRNVSFDGVDTVLAINMHYFCDHDGHTPFVQTRQPQRVDDLTPQIRDITLDRIVARDVRLAFAACLGLPEAPVTGVVVTDADVTFAPAPTPQVPLMADGLRAVAGAGVLTEHCAISAPTDLPQGPLTLKDFQPC</sequence>
<dbReference type="EMBL" id="JAQZSM010000013">
    <property type="protein sequence ID" value="MDD7972227.1"/>
    <property type="molecule type" value="Genomic_DNA"/>
</dbReference>
<proteinExistence type="inferred from homology"/>
<dbReference type="InterPro" id="IPR051801">
    <property type="entry name" value="GH28_Enzymes"/>
</dbReference>
<keyword evidence="3 4" id="KW-0326">Glycosidase</keyword>